<evidence type="ECO:0000313" key="1">
    <source>
        <dbReference type="EMBL" id="BDS12511.1"/>
    </source>
</evidence>
<dbReference type="KEGG" id="aup:AsAng_0032340"/>
<keyword evidence="1" id="KW-0489">Methyltransferase</keyword>
<dbReference type="Gene3D" id="3.40.50.150">
    <property type="entry name" value="Vaccinia Virus protein VP39"/>
    <property type="match status" value="1"/>
</dbReference>
<proteinExistence type="predicted"/>
<name>A0A915YGE6_9BACT</name>
<dbReference type="RefSeq" id="WP_264793576.1">
    <property type="nucleotide sequence ID" value="NZ_AP026867.1"/>
</dbReference>
<dbReference type="SUPFAM" id="SSF53335">
    <property type="entry name" value="S-adenosyl-L-methionine-dependent methyltransferases"/>
    <property type="match status" value="1"/>
</dbReference>
<evidence type="ECO:0000313" key="2">
    <source>
        <dbReference type="Proteomes" id="UP001060919"/>
    </source>
</evidence>
<sequence length="212" mass="24708">MKLRWKIAQAAEIRWWQGYLNKKNKAEYLDWKKKYWATFLKDCQLKIPAQASCLDAGCGPAGIFTILEQQKVDAVDPLLDRYEKKLSHFKTIDYPTVNFIASPLEHFAPKQPYDYVFCLNAINHVSDLDQCWEQLFDATKKGGTLIVSIDAHNHSFFKHLFRAIPGDILHPHQYDLAEYETMLTNRGGKILKTIHKTKAFFFDYYVLVVEKT</sequence>
<dbReference type="CDD" id="cd02440">
    <property type="entry name" value="AdoMet_MTases"/>
    <property type="match status" value="1"/>
</dbReference>
<dbReference type="EMBL" id="AP026867">
    <property type="protein sequence ID" value="BDS12511.1"/>
    <property type="molecule type" value="Genomic_DNA"/>
</dbReference>
<reference evidence="1" key="1">
    <citation type="submission" date="2022-09" db="EMBL/GenBank/DDBJ databases">
        <title>Aureispira anguillicida sp. nov., isolated from Leptocephalus of Japanese eel Anguilla japonica.</title>
        <authorList>
            <person name="Yuasa K."/>
            <person name="Mekata T."/>
            <person name="Ikunari K."/>
        </authorList>
    </citation>
    <scope>NUCLEOTIDE SEQUENCE</scope>
    <source>
        <strain evidence="1">EL160426</strain>
    </source>
</reference>
<keyword evidence="2" id="KW-1185">Reference proteome</keyword>
<dbReference type="Proteomes" id="UP001060919">
    <property type="component" value="Chromosome"/>
</dbReference>
<dbReference type="PANTHER" id="PTHR43861">
    <property type="entry name" value="TRANS-ACONITATE 2-METHYLTRANSFERASE-RELATED"/>
    <property type="match status" value="1"/>
</dbReference>
<organism evidence="1 2">
    <name type="scientific">Aureispira anguillae</name>
    <dbReference type="NCBI Taxonomy" id="2864201"/>
    <lineage>
        <taxon>Bacteria</taxon>
        <taxon>Pseudomonadati</taxon>
        <taxon>Bacteroidota</taxon>
        <taxon>Saprospiria</taxon>
        <taxon>Saprospirales</taxon>
        <taxon>Saprospiraceae</taxon>
        <taxon>Aureispira</taxon>
    </lineage>
</organism>
<dbReference type="GO" id="GO:0032259">
    <property type="term" value="P:methylation"/>
    <property type="evidence" value="ECO:0007669"/>
    <property type="project" value="UniProtKB-KW"/>
</dbReference>
<dbReference type="InterPro" id="IPR029063">
    <property type="entry name" value="SAM-dependent_MTases_sf"/>
</dbReference>
<dbReference type="GO" id="GO:0008168">
    <property type="term" value="F:methyltransferase activity"/>
    <property type="evidence" value="ECO:0007669"/>
    <property type="project" value="UniProtKB-KW"/>
</dbReference>
<protein>
    <submittedName>
        <fullName evidence="1">Class I SAM-dependent methyltransferase</fullName>
    </submittedName>
</protein>
<keyword evidence="1" id="KW-0808">Transferase</keyword>
<dbReference type="Pfam" id="PF13489">
    <property type="entry name" value="Methyltransf_23"/>
    <property type="match status" value="1"/>
</dbReference>
<dbReference type="AlphaFoldDB" id="A0A915YGE6"/>
<accession>A0A915YGE6</accession>
<gene>
    <name evidence="1" type="ORF">AsAng_0032340</name>
</gene>